<dbReference type="AlphaFoldDB" id="A0A9P6YLP8"/>
<evidence type="ECO:0000313" key="2">
    <source>
        <dbReference type="Proteomes" id="UP000717996"/>
    </source>
</evidence>
<protein>
    <recommendedName>
        <fullName evidence="3">Transposase</fullName>
    </recommendedName>
</protein>
<gene>
    <name evidence="1" type="ORF">G6F51_001588</name>
</gene>
<organism evidence="1 2">
    <name type="scientific">Rhizopus oryzae</name>
    <name type="common">Mucormycosis agent</name>
    <name type="synonym">Rhizopus arrhizus var. delemar</name>
    <dbReference type="NCBI Taxonomy" id="64495"/>
    <lineage>
        <taxon>Eukaryota</taxon>
        <taxon>Fungi</taxon>
        <taxon>Fungi incertae sedis</taxon>
        <taxon>Mucoromycota</taxon>
        <taxon>Mucoromycotina</taxon>
        <taxon>Mucoromycetes</taxon>
        <taxon>Mucorales</taxon>
        <taxon>Mucorineae</taxon>
        <taxon>Rhizopodaceae</taxon>
        <taxon>Rhizopus</taxon>
    </lineage>
</organism>
<evidence type="ECO:0000313" key="1">
    <source>
        <dbReference type="EMBL" id="KAG1551857.1"/>
    </source>
</evidence>
<dbReference type="EMBL" id="JAANIT010000121">
    <property type="protein sequence ID" value="KAG1551857.1"/>
    <property type="molecule type" value="Genomic_DNA"/>
</dbReference>
<comment type="caution">
    <text evidence="1">The sequence shown here is derived from an EMBL/GenBank/DDBJ whole genome shotgun (WGS) entry which is preliminary data.</text>
</comment>
<dbReference type="OrthoDB" id="5556225at2759"/>
<reference evidence="1" key="1">
    <citation type="journal article" date="2020" name="Microb. Genom.">
        <title>Genetic diversity of clinical and environmental Mucorales isolates obtained from an investigation of mucormycosis cases among solid organ transplant recipients.</title>
        <authorList>
            <person name="Nguyen M.H."/>
            <person name="Kaul D."/>
            <person name="Muto C."/>
            <person name="Cheng S.J."/>
            <person name="Richter R.A."/>
            <person name="Bruno V.M."/>
            <person name="Liu G."/>
            <person name="Beyhan S."/>
            <person name="Sundermann A.J."/>
            <person name="Mounaud S."/>
            <person name="Pasculle A.W."/>
            <person name="Nierman W.C."/>
            <person name="Driscoll E."/>
            <person name="Cumbie R."/>
            <person name="Clancy C.J."/>
            <person name="Dupont C.L."/>
        </authorList>
    </citation>
    <scope>NUCLEOTIDE SEQUENCE</scope>
    <source>
        <strain evidence="1">GL16</strain>
    </source>
</reference>
<sequence length="173" mass="20418">MHSLHRKLKLPKYYRRQKNNEVMVAKLKSKFGNDMVFVMVYLIDEFQTSQCCPSCENRSLTTFKRIPNPQPYQRQNNPEVICHSLLRCTNQNSKVTMQNISGVQELCKRLWDRDLAACLNMIHIVCNLRLNGEIPEIFQHAVSERRAPTRRRRSGENENDAFYLEPCNFPTQR</sequence>
<dbReference type="Proteomes" id="UP000717996">
    <property type="component" value="Unassembled WGS sequence"/>
</dbReference>
<evidence type="ECO:0008006" key="3">
    <source>
        <dbReference type="Google" id="ProtNLM"/>
    </source>
</evidence>
<accession>A0A9P6YLP8</accession>
<name>A0A9P6YLP8_RHIOR</name>
<proteinExistence type="predicted"/>